<dbReference type="Pfam" id="PF00069">
    <property type="entry name" value="Pkinase"/>
    <property type="match status" value="1"/>
</dbReference>
<dbReference type="EC" id="2.7.11.1" evidence="6"/>
<reference evidence="6 7" key="1">
    <citation type="submission" date="2020-08" db="EMBL/GenBank/DDBJ databases">
        <title>Genomic Encyclopedia of Type Strains, Phase IV (KMG-IV): sequencing the most valuable type-strain genomes for metagenomic binning, comparative biology and taxonomic classification.</title>
        <authorList>
            <person name="Goeker M."/>
        </authorList>
    </citation>
    <scope>NUCLEOTIDE SEQUENCE [LARGE SCALE GENOMIC DNA]</scope>
    <source>
        <strain evidence="6 7">DSM 103462</strain>
    </source>
</reference>
<feature type="domain" description="Protein kinase" evidence="5">
    <location>
        <begin position="12"/>
        <end position="287"/>
    </location>
</feature>
<evidence type="ECO:0000256" key="1">
    <source>
        <dbReference type="ARBA" id="ARBA00022679"/>
    </source>
</evidence>
<dbReference type="RefSeq" id="WP_184657495.1">
    <property type="nucleotide sequence ID" value="NZ_CP031518.1"/>
</dbReference>
<protein>
    <submittedName>
        <fullName evidence="6">Serine/threonine-protein kinase</fullName>
        <ecNumber evidence="6">2.7.11.1</ecNumber>
    </submittedName>
</protein>
<accession>A0A7W8G7J0</accession>
<gene>
    <name evidence="6" type="ORF">HNP76_000667</name>
</gene>
<dbReference type="PROSITE" id="PS50011">
    <property type="entry name" value="PROTEIN_KINASE_DOM"/>
    <property type="match status" value="1"/>
</dbReference>
<keyword evidence="3 6" id="KW-0418">Kinase</keyword>
<keyword evidence="2" id="KW-0547">Nucleotide-binding</keyword>
<dbReference type="EMBL" id="JACHFQ010000002">
    <property type="protein sequence ID" value="MBB5225323.1"/>
    <property type="molecule type" value="Genomic_DNA"/>
</dbReference>
<proteinExistence type="predicted"/>
<dbReference type="GO" id="GO:0004674">
    <property type="term" value="F:protein serine/threonine kinase activity"/>
    <property type="evidence" value="ECO:0007669"/>
    <property type="project" value="UniProtKB-EC"/>
</dbReference>
<comment type="caution">
    <text evidence="6">The sequence shown here is derived from an EMBL/GenBank/DDBJ whole genome shotgun (WGS) entry which is preliminary data.</text>
</comment>
<dbReference type="PANTHER" id="PTHR43289:SF34">
    <property type="entry name" value="SERINE_THREONINE-PROTEIN KINASE YBDM-RELATED"/>
    <property type="match status" value="1"/>
</dbReference>
<dbReference type="AlphaFoldDB" id="A0A7W8G7J0"/>
<organism evidence="6 7">
    <name type="scientific">Treponema ruminis</name>
    <dbReference type="NCBI Taxonomy" id="744515"/>
    <lineage>
        <taxon>Bacteria</taxon>
        <taxon>Pseudomonadati</taxon>
        <taxon>Spirochaetota</taxon>
        <taxon>Spirochaetia</taxon>
        <taxon>Spirochaetales</taxon>
        <taxon>Treponemataceae</taxon>
        <taxon>Treponema</taxon>
    </lineage>
</organism>
<dbReference type="InterPro" id="IPR000719">
    <property type="entry name" value="Prot_kinase_dom"/>
</dbReference>
<name>A0A7W8G7J0_9SPIR</name>
<dbReference type="InterPro" id="IPR008271">
    <property type="entry name" value="Ser/Thr_kinase_AS"/>
</dbReference>
<sequence>MAENVPQMIGKYRIMGLVAKGGMGAVYKGVHPTLKRMVILKKLTIKGNATIRERFKREAQILLDMQSPYIVHLFDYFVEGNSHYIVEEFVDGLSLAQVIEKQVSLGTELSLLVFLDACYALKFAHARGIVHRDIKPGNILISRRAEVKLADFGIAASDEIEEIAVTKSDRIVSKVAGDVTQTGVTLGTPAYMSPEQIMDSRSVDNRADIYSMGVMLYEMLTGSKPFDSTISEENLQKIRKGKYINPRKIDRSIPPVICRMIKKMLKGNPEKRYKSIDSVIKIIKHYLRDYDTHTIRISLAQIILSKNQFVIPEFEKKSRLGVKITSYAFTAVALLSIGMYAWNAGIFHASILSPWYKPVTLNLVTPVAGVQNNIYGMDIPVKAYFFDESDPDLPEVQGSRRDFKTSEGIVTRSKSGKRISTSSAQNIKYLTIKPVYLKDGLYRVKVLIGSYVMWSSFAVNGEPANLNFDNLQRTNRQVTVQTRAFDAETGDILTNKTEFTVLYNGRYVPFSQVPPKELVSGKVMKIHAECKGYKLKEFSMIIDWYQDTLFVNAGLEK</sequence>
<dbReference type="SUPFAM" id="SSF56112">
    <property type="entry name" value="Protein kinase-like (PK-like)"/>
    <property type="match status" value="1"/>
</dbReference>
<dbReference type="CDD" id="cd14014">
    <property type="entry name" value="STKc_PknB_like"/>
    <property type="match status" value="1"/>
</dbReference>
<keyword evidence="7" id="KW-1185">Reference proteome</keyword>
<evidence type="ECO:0000256" key="3">
    <source>
        <dbReference type="ARBA" id="ARBA00022777"/>
    </source>
</evidence>
<dbReference type="SMART" id="SM00220">
    <property type="entry name" value="S_TKc"/>
    <property type="match status" value="1"/>
</dbReference>
<dbReference type="PANTHER" id="PTHR43289">
    <property type="entry name" value="MITOGEN-ACTIVATED PROTEIN KINASE KINASE KINASE 20-RELATED"/>
    <property type="match status" value="1"/>
</dbReference>
<dbReference type="GO" id="GO:0005524">
    <property type="term" value="F:ATP binding"/>
    <property type="evidence" value="ECO:0007669"/>
    <property type="project" value="UniProtKB-KW"/>
</dbReference>
<keyword evidence="4" id="KW-0067">ATP-binding</keyword>
<evidence type="ECO:0000256" key="2">
    <source>
        <dbReference type="ARBA" id="ARBA00022741"/>
    </source>
</evidence>
<evidence type="ECO:0000313" key="7">
    <source>
        <dbReference type="Proteomes" id="UP000518887"/>
    </source>
</evidence>
<dbReference type="PROSITE" id="PS00108">
    <property type="entry name" value="PROTEIN_KINASE_ST"/>
    <property type="match status" value="1"/>
</dbReference>
<keyword evidence="1 6" id="KW-0808">Transferase</keyword>
<dbReference type="Proteomes" id="UP000518887">
    <property type="component" value="Unassembled WGS sequence"/>
</dbReference>
<evidence type="ECO:0000313" key="6">
    <source>
        <dbReference type="EMBL" id="MBB5225323.1"/>
    </source>
</evidence>
<evidence type="ECO:0000256" key="4">
    <source>
        <dbReference type="ARBA" id="ARBA00022840"/>
    </source>
</evidence>
<dbReference type="Gene3D" id="1.10.510.10">
    <property type="entry name" value="Transferase(Phosphotransferase) domain 1"/>
    <property type="match status" value="1"/>
</dbReference>
<evidence type="ECO:0000259" key="5">
    <source>
        <dbReference type="PROSITE" id="PS50011"/>
    </source>
</evidence>
<dbReference type="InterPro" id="IPR011009">
    <property type="entry name" value="Kinase-like_dom_sf"/>
</dbReference>